<dbReference type="GO" id="GO:0005615">
    <property type="term" value="C:extracellular space"/>
    <property type="evidence" value="ECO:0007669"/>
    <property type="project" value="TreeGrafter"/>
</dbReference>
<dbReference type="GeneID" id="122130373"/>
<dbReference type="SMART" id="SM00060">
    <property type="entry name" value="FN3"/>
    <property type="match status" value="1"/>
</dbReference>
<dbReference type="PROSITE" id="PS50853">
    <property type="entry name" value="FN3"/>
    <property type="match status" value="2"/>
</dbReference>
<evidence type="ECO:0000256" key="1">
    <source>
        <dbReference type="ARBA" id="ARBA00022737"/>
    </source>
</evidence>
<evidence type="ECO:0000313" key="5">
    <source>
        <dbReference type="RefSeq" id="XP_042561043.1"/>
    </source>
</evidence>
<dbReference type="Pfam" id="PF00041">
    <property type="entry name" value="fn3"/>
    <property type="match status" value="2"/>
</dbReference>
<evidence type="ECO:0000259" key="3">
    <source>
        <dbReference type="PROSITE" id="PS50853"/>
    </source>
</evidence>
<reference evidence="5" key="1">
    <citation type="submission" date="2025-08" db="UniProtKB">
        <authorList>
            <consortium name="RefSeq"/>
        </authorList>
    </citation>
    <scope>IDENTIFICATION</scope>
</reference>
<dbReference type="RefSeq" id="XP_042561043.1">
    <property type="nucleotide sequence ID" value="XM_042705109.1"/>
</dbReference>
<keyword evidence="4" id="KW-1185">Reference proteome</keyword>
<dbReference type="GO" id="GO:0030155">
    <property type="term" value="P:regulation of cell adhesion"/>
    <property type="evidence" value="ECO:0007669"/>
    <property type="project" value="TreeGrafter"/>
</dbReference>
<dbReference type="GO" id="GO:0098966">
    <property type="term" value="C:perisynaptic extracellular matrix"/>
    <property type="evidence" value="ECO:0007669"/>
    <property type="project" value="TreeGrafter"/>
</dbReference>
<dbReference type="PANTHER" id="PTHR46708">
    <property type="entry name" value="TENASCIN"/>
    <property type="match status" value="1"/>
</dbReference>
<gene>
    <name evidence="5" type="primary">LOC122130373</name>
</gene>
<dbReference type="OrthoDB" id="8933989at2759"/>
<accession>A0A8M1KFH1</accession>
<proteinExistence type="predicted"/>
<feature type="region of interest" description="Disordered" evidence="2">
    <location>
        <begin position="1"/>
        <end position="21"/>
    </location>
</feature>
<protein>
    <submittedName>
        <fullName evidence="5">Tenascin-N-like</fullName>
    </submittedName>
</protein>
<evidence type="ECO:0000313" key="4">
    <source>
        <dbReference type="Proteomes" id="UP000515152"/>
    </source>
</evidence>
<dbReference type="AlphaFoldDB" id="A0A8M1KFH1"/>
<evidence type="ECO:0000256" key="2">
    <source>
        <dbReference type="SAM" id="MobiDB-lite"/>
    </source>
</evidence>
<dbReference type="CDD" id="cd00063">
    <property type="entry name" value="FN3"/>
    <property type="match status" value="2"/>
</dbReference>
<feature type="domain" description="Fibronectin type-III" evidence="3">
    <location>
        <begin position="1"/>
        <end position="66"/>
    </location>
</feature>
<sequence>MEQTPHSFLVSYRSEGSEQKSIPTKSCSTVITGLKPGTDYTVKVYTELQHGGKSQPASVQMMTEVPVPERLTVSSITSSSASLSWLVSPEMEQTPHSFLVSYRSEGTEQKSIPTKSCSTVITGLKPGTDYTVKVYSELQHGGKSQPASVQMMTGTIIL</sequence>
<keyword evidence="1" id="KW-0677">Repeat</keyword>
<organism evidence="4 5">
    <name type="scientific">Clupea harengus</name>
    <name type="common">Atlantic herring</name>
    <dbReference type="NCBI Taxonomy" id="7950"/>
    <lineage>
        <taxon>Eukaryota</taxon>
        <taxon>Metazoa</taxon>
        <taxon>Chordata</taxon>
        <taxon>Craniata</taxon>
        <taxon>Vertebrata</taxon>
        <taxon>Euteleostomi</taxon>
        <taxon>Actinopterygii</taxon>
        <taxon>Neopterygii</taxon>
        <taxon>Teleostei</taxon>
        <taxon>Clupei</taxon>
        <taxon>Clupeiformes</taxon>
        <taxon>Clupeoidei</taxon>
        <taxon>Clupeidae</taxon>
        <taxon>Clupea</taxon>
    </lineage>
</organism>
<dbReference type="Proteomes" id="UP000515152">
    <property type="component" value="Unplaced"/>
</dbReference>
<dbReference type="PANTHER" id="PTHR46708:SF12">
    <property type="entry name" value="TENASCIN N"/>
    <property type="match status" value="1"/>
</dbReference>
<dbReference type="InterPro" id="IPR050991">
    <property type="entry name" value="ECM_Regulatory_Proteins"/>
</dbReference>
<dbReference type="KEGG" id="char:122130373"/>
<feature type="domain" description="Fibronectin type-III" evidence="3">
    <location>
        <begin position="67"/>
        <end position="158"/>
    </location>
</feature>
<dbReference type="InterPro" id="IPR003961">
    <property type="entry name" value="FN3_dom"/>
</dbReference>
<name>A0A8M1KFH1_CLUHA</name>